<feature type="non-terminal residue" evidence="1">
    <location>
        <position position="1"/>
    </location>
</feature>
<dbReference type="EMBL" id="HACA01010273">
    <property type="protein sequence ID" value="CDW27634.1"/>
    <property type="molecule type" value="Transcribed_RNA"/>
</dbReference>
<reference evidence="1" key="1">
    <citation type="submission" date="2014-05" db="EMBL/GenBank/DDBJ databases">
        <authorList>
            <person name="Chronopoulou M."/>
        </authorList>
    </citation>
    <scope>NUCLEOTIDE SEQUENCE</scope>
    <source>
        <tissue evidence="1">Whole organism</tissue>
    </source>
</reference>
<name>A0A0K2TNT3_LEPSM</name>
<protein>
    <submittedName>
        <fullName evidence="1">Uncharacterized protein</fullName>
    </submittedName>
</protein>
<evidence type="ECO:0000313" key="1">
    <source>
        <dbReference type="EMBL" id="CDW27634.1"/>
    </source>
</evidence>
<organism evidence="1">
    <name type="scientific">Lepeophtheirus salmonis</name>
    <name type="common">Salmon louse</name>
    <name type="synonym">Caligus salmonis</name>
    <dbReference type="NCBI Taxonomy" id="72036"/>
    <lineage>
        <taxon>Eukaryota</taxon>
        <taxon>Metazoa</taxon>
        <taxon>Ecdysozoa</taxon>
        <taxon>Arthropoda</taxon>
        <taxon>Crustacea</taxon>
        <taxon>Multicrustacea</taxon>
        <taxon>Hexanauplia</taxon>
        <taxon>Copepoda</taxon>
        <taxon>Siphonostomatoida</taxon>
        <taxon>Caligidae</taxon>
        <taxon>Lepeophtheirus</taxon>
    </lineage>
</organism>
<proteinExistence type="predicted"/>
<sequence length="73" mass="8754">YSRCKLSNKDNFASKIIQNKSFRIKLLENQDEYENLDCFTLYFISLQGCLFSNLCDARWALRLSLRIFRNNLH</sequence>
<accession>A0A0K2TNT3</accession>
<dbReference type="AlphaFoldDB" id="A0A0K2TNT3"/>